<sequence length="518" mass="54643">MSSVSTGSVGTGRKNLVLTAMIFAVAMTFIDQTIVSIAAPKIQSELGLSSTGMQWAVNSYLLTMAALFAYGGRLADTVGHRKMVTIGVIVFAGASALCGLTPKGSLAETWIVAFRALQGVGGAIMYPAALAIVVNTYELRERGRALALFFGIAGGLTAVGPLLGGYLSAWTWRAIFWVNIPIALIALVLIVLSKPETRHRPAPMDYRGLVLIAAGVALSVFGFQQSNIWGWSNPGIGLSIGLGLLLLVVFFRYEKTVASPLMNVSIFSNRAFVVQNVILGVAMMVFVPMFFFASEYAAVGLDEKPSQAGESLLYFFLGFVVAAQIGGRMLDRVGAKRPVVIGCAVAAVGFYLWAQRLTTLDFNKEMWMIVIAGAGMGLMMGPANTDAVNRASSLSYGEATGITQTVRNYGSSLSLAILGTVMVTETRSHLVSSLTAQGLTHAEAVKAADANSGTGSGGSTAGIPHFVRLDFARATQTVFYIMAGVMAVACLVALFGLRRGLQEQPEPQESDDSAVTAA</sequence>
<evidence type="ECO:0000256" key="5">
    <source>
        <dbReference type="ARBA" id="ARBA00023251"/>
    </source>
</evidence>
<dbReference type="Proteomes" id="UP001592528">
    <property type="component" value="Unassembled WGS sequence"/>
</dbReference>
<dbReference type="EMBL" id="JBHEZZ010000011">
    <property type="protein sequence ID" value="MFC1403719.1"/>
    <property type="molecule type" value="Genomic_DNA"/>
</dbReference>
<evidence type="ECO:0000259" key="7">
    <source>
        <dbReference type="PROSITE" id="PS50850"/>
    </source>
</evidence>
<feature type="transmembrane region" description="Helical" evidence="6">
    <location>
        <begin position="366"/>
        <end position="383"/>
    </location>
</feature>
<feature type="transmembrane region" description="Helical" evidence="6">
    <location>
        <begin position="273"/>
        <end position="292"/>
    </location>
</feature>
<evidence type="ECO:0000256" key="6">
    <source>
        <dbReference type="SAM" id="Phobius"/>
    </source>
</evidence>
<feature type="transmembrane region" description="Helical" evidence="6">
    <location>
        <begin position="204"/>
        <end position="223"/>
    </location>
</feature>
<feature type="domain" description="Major facilitator superfamily (MFS) profile" evidence="7">
    <location>
        <begin position="17"/>
        <end position="501"/>
    </location>
</feature>
<dbReference type="Gene3D" id="1.20.1250.20">
    <property type="entry name" value="MFS general substrate transporter like domains"/>
    <property type="match status" value="1"/>
</dbReference>
<dbReference type="RefSeq" id="WP_232241961.1">
    <property type="nucleotide sequence ID" value="NZ_JBHEZZ010000011.1"/>
</dbReference>
<feature type="transmembrane region" description="Helical" evidence="6">
    <location>
        <begin position="114"/>
        <end position="134"/>
    </location>
</feature>
<evidence type="ECO:0000313" key="9">
    <source>
        <dbReference type="Proteomes" id="UP001592528"/>
    </source>
</evidence>
<feature type="transmembrane region" description="Helical" evidence="6">
    <location>
        <begin position="83"/>
        <end position="102"/>
    </location>
</feature>
<dbReference type="InterPro" id="IPR036259">
    <property type="entry name" value="MFS_trans_sf"/>
</dbReference>
<dbReference type="PANTHER" id="PTHR42718">
    <property type="entry name" value="MAJOR FACILITATOR SUPERFAMILY MULTIDRUG TRANSPORTER MFSC"/>
    <property type="match status" value="1"/>
</dbReference>
<feature type="transmembrane region" description="Helical" evidence="6">
    <location>
        <begin position="174"/>
        <end position="192"/>
    </location>
</feature>
<gene>
    <name evidence="8" type="ORF">ACEZDJ_20725</name>
</gene>
<keyword evidence="5" id="KW-0046">Antibiotic resistance</keyword>
<feature type="transmembrane region" description="Helical" evidence="6">
    <location>
        <begin position="235"/>
        <end position="253"/>
    </location>
</feature>
<keyword evidence="4 6" id="KW-0472">Membrane</keyword>
<dbReference type="SUPFAM" id="SSF103473">
    <property type="entry name" value="MFS general substrate transporter"/>
    <property type="match status" value="1"/>
</dbReference>
<evidence type="ECO:0000256" key="2">
    <source>
        <dbReference type="ARBA" id="ARBA00022692"/>
    </source>
</evidence>
<dbReference type="Pfam" id="PF07690">
    <property type="entry name" value="MFS_1"/>
    <property type="match status" value="1"/>
</dbReference>
<dbReference type="CDD" id="cd17321">
    <property type="entry name" value="MFS_MMR_MDR_like"/>
    <property type="match status" value="1"/>
</dbReference>
<evidence type="ECO:0000256" key="1">
    <source>
        <dbReference type="ARBA" id="ARBA00004651"/>
    </source>
</evidence>
<name>A0ABV6UQH8_9ACTN</name>
<dbReference type="InterPro" id="IPR020846">
    <property type="entry name" value="MFS_dom"/>
</dbReference>
<dbReference type="PROSITE" id="PS50850">
    <property type="entry name" value="MFS"/>
    <property type="match status" value="1"/>
</dbReference>
<comment type="caution">
    <text evidence="8">The sequence shown here is derived from an EMBL/GenBank/DDBJ whole genome shotgun (WGS) entry which is preliminary data.</text>
</comment>
<feature type="transmembrane region" description="Helical" evidence="6">
    <location>
        <begin position="16"/>
        <end position="40"/>
    </location>
</feature>
<keyword evidence="3 6" id="KW-1133">Transmembrane helix</keyword>
<evidence type="ECO:0000256" key="4">
    <source>
        <dbReference type="ARBA" id="ARBA00023136"/>
    </source>
</evidence>
<feature type="transmembrane region" description="Helical" evidence="6">
    <location>
        <begin position="312"/>
        <end position="330"/>
    </location>
</feature>
<dbReference type="PANTHER" id="PTHR42718:SF49">
    <property type="entry name" value="EXPORT PROTEIN"/>
    <property type="match status" value="1"/>
</dbReference>
<keyword evidence="2 6" id="KW-0812">Transmembrane</keyword>
<feature type="transmembrane region" description="Helical" evidence="6">
    <location>
        <begin position="146"/>
        <end position="168"/>
    </location>
</feature>
<accession>A0ABV6UQH8</accession>
<feature type="transmembrane region" description="Helical" evidence="6">
    <location>
        <begin position="478"/>
        <end position="497"/>
    </location>
</feature>
<evidence type="ECO:0000256" key="3">
    <source>
        <dbReference type="ARBA" id="ARBA00022989"/>
    </source>
</evidence>
<feature type="transmembrane region" description="Helical" evidence="6">
    <location>
        <begin position="337"/>
        <end position="354"/>
    </location>
</feature>
<comment type="subcellular location">
    <subcellularLocation>
        <location evidence="1">Cell membrane</location>
        <topology evidence="1">Multi-pass membrane protein</topology>
    </subcellularLocation>
</comment>
<keyword evidence="9" id="KW-1185">Reference proteome</keyword>
<evidence type="ECO:0000313" key="8">
    <source>
        <dbReference type="EMBL" id="MFC1403719.1"/>
    </source>
</evidence>
<proteinExistence type="predicted"/>
<dbReference type="InterPro" id="IPR011701">
    <property type="entry name" value="MFS"/>
</dbReference>
<organism evidence="8 9">
    <name type="scientific">Streptacidiphilus cavernicola</name>
    <dbReference type="NCBI Taxonomy" id="3342716"/>
    <lineage>
        <taxon>Bacteria</taxon>
        <taxon>Bacillati</taxon>
        <taxon>Actinomycetota</taxon>
        <taxon>Actinomycetes</taxon>
        <taxon>Kitasatosporales</taxon>
        <taxon>Streptomycetaceae</taxon>
        <taxon>Streptacidiphilus</taxon>
    </lineage>
</organism>
<reference evidence="8 9" key="1">
    <citation type="submission" date="2024-09" db="EMBL/GenBank/DDBJ databases">
        <authorList>
            <person name="Lee S.D."/>
        </authorList>
    </citation>
    <scope>NUCLEOTIDE SEQUENCE [LARGE SCALE GENOMIC DNA]</scope>
    <source>
        <strain evidence="8 9">N1-5</strain>
    </source>
</reference>
<dbReference type="Gene3D" id="1.20.1720.10">
    <property type="entry name" value="Multidrug resistance protein D"/>
    <property type="match status" value="1"/>
</dbReference>
<feature type="transmembrane region" description="Helical" evidence="6">
    <location>
        <begin position="52"/>
        <end position="71"/>
    </location>
</feature>
<protein>
    <submittedName>
        <fullName evidence="8">MFS transporter</fullName>
    </submittedName>
</protein>